<reference evidence="1" key="1">
    <citation type="submission" date="2018-02" db="EMBL/GenBank/DDBJ databases">
        <title>Rhizophora mucronata_Transcriptome.</title>
        <authorList>
            <person name="Meera S.P."/>
            <person name="Sreeshan A."/>
            <person name="Augustine A."/>
        </authorList>
    </citation>
    <scope>NUCLEOTIDE SEQUENCE</scope>
    <source>
        <tissue evidence="1">Leaf</tissue>
    </source>
</reference>
<accession>A0A2P2MV90</accession>
<proteinExistence type="predicted"/>
<dbReference type="EMBL" id="GGEC01053652">
    <property type="protein sequence ID" value="MBX34136.1"/>
    <property type="molecule type" value="Transcribed_RNA"/>
</dbReference>
<name>A0A2P2MV90_RHIMU</name>
<dbReference type="AlphaFoldDB" id="A0A2P2MV90"/>
<sequence>MCQSNQTHYWETLLDLKAEREESICFYAIFLSIYTRCFCKKIKSNYLKPALKSLLS</sequence>
<protein>
    <submittedName>
        <fullName evidence="1">Uncharacterized protein</fullName>
    </submittedName>
</protein>
<evidence type="ECO:0000313" key="1">
    <source>
        <dbReference type="EMBL" id="MBX34136.1"/>
    </source>
</evidence>
<organism evidence="1">
    <name type="scientific">Rhizophora mucronata</name>
    <name type="common">Asiatic mangrove</name>
    <dbReference type="NCBI Taxonomy" id="61149"/>
    <lineage>
        <taxon>Eukaryota</taxon>
        <taxon>Viridiplantae</taxon>
        <taxon>Streptophyta</taxon>
        <taxon>Embryophyta</taxon>
        <taxon>Tracheophyta</taxon>
        <taxon>Spermatophyta</taxon>
        <taxon>Magnoliopsida</taxon>
        <taxon>eudicotyledons</taxon>
        <taxon>Gunneridae</taxon>
        <taxon>Pentapetalae</taxon>
        <taxon>rosids</taxon>
        <taxon>fabids</taxon>
        <taxon>Malpighiales</taxon>
        <taxon>Rhizophoraceae</taxon>
        <taxon>Rhizophora</taxon>
    </lineage>
</organism>